<dbReference type="AlphaFoldDB" id="A0A4R6MVX2"/>
<comment type="subcellular location">
    <subcellularLocation>
        <location evidence="1">Membrane</location>
        <topology evidence="1">Multi-pass membrane protein</topology>
    </subcellularLocation>
</comment>
<feature type="transmembrane region" description="Helical" evidence="5">
    <location>
        <begin position="484"/>
        <end position="506"/>
    </location>
</feature>
<feature type="transmembrane region" description="Helical" evidence="5">
    <location>
        <begin position="161"/>
        <end position="183"/>
    </location>
</feature>
<name>A0A4R6MVX2_9BURK</name>
<feature type="transmembrane region" description="Helical" evidence="5">
    <location>
        <begin position="352"/>
        <end position="372"/>
    </location>
</feature>
<feature type="transmembrane region" description="Helical" evidence="5">
    <location>
        <begin position="444"/>
        <end position="464"/>
    </location>
</feature>
<organism evidence="6 7">
    <name type="scientific">Roseateles asaccharophilus</name>
    <dbReference type="NCBI Taxonomy" id="582607"/>
    <lineage>
        <taxon>Bacteria</taxon>
        <taxon>Pseudomonadati</taxon>
        <taxon>Pseudomonadota</taxon>
        <taxon>Betaproteobacteria</taxon>
        <taxon>Burkholderiales</taxon>
        <taxon>Sphaerotilaceae</taxon>
        <taxon>Roseateles</taxon>
    </lineage>
</organism>
<comment type="caution">
    <text evidence="6">The sequence shown here is derived from an EMBL/GenBank/DDBJ whole genome shotgun (WGS) entry which is preliminary data.</text>
</comment>
<evidence type="ECO:0000256" key="5">
    <source>
        <dbReference type="SAM" id="Phobius"/>
    </source>
</evidence>
<evidence type="ECO:0000313" key="6">
    <source>
        <dbReference type="EMBL" id="TDP06345.1"/>
    </source>
</evidence>
<dbReference type="RefSeq" id="WP_133604961.1">
    <property type="nucleotide sequence ID" value="NZ_JAUFPJ010000003.1"/>
</dbReference>
<feature type="transmembrane region" description="Helical" evidence="5">
    <location>
        <begin position="512"/>
        <end position="534"/>
    </location>
</feature>
<feature type="transmembrane region" description="Helical" evidence="5">
    <location>
        <begin position="21"/>
        <end position="43"/>
    </location>
</feature>
<feature type="transmembrane region" description="Helical" evidence="5">
    <location>
        <begin position="63"/>
        <end position="80"/>
    </location>
</feature>
<dbReference type="Proteomes" id="UP000295357">
    <property type="component" value="Unassembled WGS sequence"/>
</dbReference>
<keyword evidence="4 5" id="KW-0472">Membrane</keyword>
<evidence type="ECO:0000256" key="2">
    <source>
        <dbReference type="ARBA" id="ARBA00022692"/>
    </source>
</evidence>
<dbReference type="PANTHER" id="PTHR23515">
    <property type="entry name" value="HIGH-AFFINITY NITRATE TRANSPORTER 2.3"/>
    <property type="match status" value="1"/>
</dbReference>
<evidence type="ECO:0000313" key="7">
    <source>
        <dbReference type="Proteomes" id="UP000295357"/>
    </source>
</evidence>
<accession>A0A4R6MVX2</accession>
<evidence type="ECO:0000256" key="4">
    <source>
        <dbReference type="ARBA" id="ARBA00023136"/>
    </source>
</evidence>
<dbReference type="Gene3D" id="1.20.1250.20">
    <property type="entry name" value="MFS general substrate transporter like domains"/>
    <property type="match status" value="2"/>
</dbReference>
<keyword evidence="3 5" id="KW-1133">Transmembrane helix</keyword>
<dbReference type="OrthoDB" id="9771451at2"/>
<dbReference type="EMBL" id="SNXE01000009">
    <property type="protein sequence ID" value="TDP06345.1"/>
    <property type="molecule type" value="Genomic_DNA"/>
</dbReference>
<feature type="transmembrane region" description="Helical" evidence="5">
    <location>
        <begin position="419"/>
        <end position="438"/>
    </location>
</feature>
<dbReference type="InterPro" id="IPR044772">
    <property type="entry name" value="NO3_transporter"/>
</dbReference>
<protein>
    <submittedName>
        <fullName evidence="6">NNP family nitrate/nitrite transporter-like MFS transporter</fullName>
    </submittedName>
</protein>
<sequence length="572" mass="62183">MARIQNWKPEDPDFWREQGSALAWRTCGVTTFSLIFSFATWFVMSAVVVRMPAIGFKFTTSELFWLAAIPGLASGILRLIHSNFIPLLGTRAVISVATVLKIIPMVWLGYAIQDLSTPWATFMIIGFLCGMGGGDFSSFMPSTSIFFPKRLQGTAMGIQAGLGNFGVSIVQFVAPWIIGFAALGTVVGGPQVFTKADPIKGALAVTKEAGIVRDVQVANAEYAGAIEVVRGEDGRIKDVILKATDTVKPIKAAVKKDESGRITEVATSKGVALDVKRNPAGEISDVALRNVVKKGMWLQNAAFIWVPFLLLAFVLSVIFLRSLQLPTRGFMGQFEILSSRNRARTHTWNCTMTYICSFGSFSGFSAAFPMLIKTLYGGFDGAPDPLAYAFIGPLLGGLVRVATGGFFDKIGGSKGMQWTTIGQIAGVVYLVAGGYLTPSSVEQFSGFLYGMLWIFLMSGINNAATFRQYPIVFAYSPAKGAQMLGWTGAWAAFGPFVWNALIATSIDKTGAVNAFFIGCAVFYVYSLAINWWYYTRQGAERYDYGNAGGTWWDALPEAEKERMKRVDLGQPA</sequence>
<reference evidence="6 7" key="1">
    <citation type="submission" date="2019-03" db="EMBL/GenBank/DDBJ databases">
        <title>Genomic Encyclopedia of Type Strains, Phase IV (KMG-IV): sequencing the most valuable type-strain genomes for metagenomic binning, comparative biology and taxonomic classification.</title>
        <authorList>
            <person name="Goeker M."/>
        </authorList>
    </citation>
    <scope>NUCLEOTIDE SEQUENCE [LARGE SCALE GENOMIC DNA]</scope>
    <source>
        <strain evidence="6 7">DSM 25082</strain>
    </source>
</reference>
<keyword evidence="7" id="KW-1185">Reference proteome</keyword>
<dbReference type="GO" id="GO:0015112">
    <property type="term" value="F:nitrate transmembrane transporter activity"/>
    <property type="evidence" value="ECO:0007669"/>
    <property type="project" value="InterPro"/>
</dbReference>
<feature type="transmembrane region" description="Helical" evidence="5">
    <location>
        <begin position="387"/>
        <end position="407"/>
    </location>
</feature>
<evidence type="ECO:0000256" key="3">
    <source>
        <dbReference type="ARBA" id="ARBA00022989"/>
    </source>
</evidence>
<dbReference type="GO" id="GO:0016020">
    <property type="term" value="C:membrane"/>
    <property type="evidence" value="ECO:0007669"/>
    <property type="project" value="UniProtKB-SubCell"/>
</dbReference>
<dbReference type="InterPro" id="IPR036259">
    <property type="entry name" value="MFS_trans_sf"/>
</dbReference>
<proteinExistence type="predicted"/>
<feature type="transmembrane region" description="Helical" evidence="5">
    <location>
        <begin position="302"/>
        <end position="323"/>
    </location>
</feature>
<keyword evidence="2 5" id="KW-0812">Transmembrane</keyword>
<feature type="transmembrane region" description="Helical" evidence="5">
    <location>
        <begin position="92"/>
        <end position="113"/>
    </location>
</feature>
<evidence type="ECO:0000256" key="1">
    <source>
        <dbReference type="ARBA" id="ARBA00004141"/>
    </source>
</evidence>
<gene>
    <name evidence="6" type="ORF">DFR39_10918</name>
</gene>
<feature type="transmembrane region" description="Helical" evidence="5">
    <location>
        <begin position="119"/>
        <end position="140"/>
    </location>
</feature>
<dbReference type="SUPFAM" id="SSF103473">
    <property type="entry name" value="MFS general substrate transporter"/>
    <property type="match status" value="2"/>
</dbReference>